<dbReference type="AlphaFoldDB" id="A0AAD2B9V2"/>
<dbReference type="InterPro" id="IPR021733">
    <property type="entry name" value="DUF3304"/>
</dbReference>
<dbReference type="RefSeq" id="WP_316871256.1">
    <property type="nucleotide sequence ID" value="NZ_CATWAF010000006.1"/>
</dbReference>
<comment type="caution">
    <text evidence="1">The sequence shown here is derived from an EMBL/GenBank/DDBJ whole genome shotgun (WGS) entry which is preliminary data.</text>
</comment>
<evidence type="ECO:0008006" key="3">
    <source>
        <dbReference type="Google" id="ProtNLM"/>
    </source>
</evidence>
<dbReference type="EMBL" id="CATWAF010000006">
    <property type="protein sequence ID" value="CAJ0704120.1"/>
    <property type="molecule type" value="Genomic_DNA"/>
</dbReference>
<sequence length="217" mass="23770">MKIKLIRALVLGGITLLAGCDDRAAMAARDAADPMQYGEVSGLNFTPYYIHTFNLKGLGDNGIKGGGPNIQPARSNELPSGGGGGKCCAAFPKKWRPGLKVTVRWIADKNLDGVTYCAWYKAEAALPEYGEATYGMWVIFLPGDRVKVMVKDGNANGHNCVWVRPADDDPYVGVGAVDEELTRRDEERREKRLQMRIARQAEVAAEAELQKQKENAQ</sequence>
<dbReference type="Proteomes" id="UP001189915">
    <property type="component" value="Unassembled WGS sequence"/>
</dbReference>
<organism evidence="1 2">
    <name type="scientific">Ralstonia wenshanensis</name>
    <dbReference type="NCBI Taxonomy" id="2842456"/>
    <lineage>
        <taxon>Bacteria</taxon>
        <taxon>Pseudomonadati</taxon>
        <taxon>Pseudomonadota</taxon>
        <taxon>Betaproteobacteria</taxon>
        <taxon>Burkholderiales</taxon>
        <taxon>Burkholderiaceae</taxon>
        <taxon>Ralstonia</taxon>
    </lineage>
</organism>
<name>A0AAD2B9V2_9RALS</name>
<accession>A0AAD2B9V2</accession>
<evidence type="ECO:0000313" key="1">
    <source>
        <dbReference type="EMBL" id="CAJ0704120.1"/>
    </source>
</evidence>
<reference evidence="1 2" key="1">
    <citation type="submission" date="2023-07" db="EMBL/GenBank/DDBJ databases">
        <authorList>
            <person name="Peeters C."/>
        </authorList>
    </citation>
    <scope>NUCLEOTIDE SEQUENCE [LARGE SCALE GENOMIC DNA]</scope>
    <source>
        <strain evidence="1 2">LMG 18091</strain>
    </source>
</reference>
<protein>
    <recommendedName>
        <fullName evidence="3">DUF3304 domain-containing protein</fullName>
    </recommendedName>
</protein>
<keyword evidence="2" id="KW-1185">Reference proteome</keyword>
<dbReference type="Pfam" id="PF11745">
    <property type="entry name" value="DUF3304"/>
    <property type="match status" value="1"/>
</dbReference>
<evidence type="ECO:0000313" key="2">
    <source>
        <dbReference type="Proteomes" id="UP001189915"/>
    </source>
</evidence>
<gene>
    <name evidence="1" type="ORF">LMG18091_04103</name>
</gene>
<dbReference type="PROSITE" id="PS51257">
    <property type="entry name" value="PROKAR_LIPOPROTEIN"/>
    <property type="match status" value="1"/>
</dbReference>
<proteinExistence type="predicted"/>